<organism evidence="2 3">
    <name type="scientific">Thioalkalivibrio versutus</name>
    <dbReference type="NCBI Taxonomy" id="106634"/>
    <lineage>
        <taxon>Bacteria</taxon>
        <taxon>Pseudomonadati</taxon>
        <taxon>Pseudomonadota</taxon>
        <taxon>Gammaproteobacteria</taxon>
        <taxon>Chromatiales</taxon>
        <taxon>Ectothiorhodospiraceae</taxon>
        <taxon>Thioalkalivibrio</taxon>
    </lineage>
</organism>
<dbReference type="OrthoDB" id="7359057at2"/>
<dbReference type="EMBL" id="CP011367">
    <property type="protein sequence ID" value="AKJ95234.1"/>
    <property type="molecule type" value="Genomic_DNA"/>
</dbReference>
<dbReference type="SUPFAM" id="SSF56925">
    <property type="entry name" value="OMPA-like"/>
    <property type="match status" value="1"/>
</dbReference>
<evidence type="ECO:0000256" key="1">
    <source>
        <dbReference type="SAM" id="SignalP"/>
    </source>
</evidence>
<evidence type="ECO:0000313" key="3">
    <source>
        <dbReference type="Proteomes" id="UP000064201"/>
    </source>
</evidence>
<sequence length="184" mass="20055">MTKKLIALTLCLAGTLPLAVQAQQAGSTANFGPSMGDREFSLSGSGSSDRKFDSTNFGVSGDMGWYLRDHLILGVRQSINYADIEGENITNDFWNGATRGYLNFQTTDGRLRPFGGGSLGFIYGDGVKDSAFAGLEGGLKYYVLENTYVLGRVEYQWFFSRSSDAEDAFRDGAFAYTVGLGYNF</sequence>
<name>A0A0G3G4D7_9GAMM</name>
<feature type="chain" id="PRO_5002553935" evidence="1">
    <location>
        <begin position="23"/>
        <end position="184"/>
    </location>
</feature>
<gene>
    <name evidence="2" type="ORF">TVD_07600</name>
</gene>
<dbReference type="Proteomes" id="UP000064201">
    <property type="component" value="Chromosome"/>
</dbReference>
<keyword evidence="3" id="KW-1185">Reference proteome</keyword>
<accession>A0A0G3G4D7</accession>
<keyword evidence="1" id="KW-0732">Signal</keyword>
<dbReference type="PATRIC" id="fig|106634.4.peg.1549"/>
<dbReference type="InterPro" id="IPR011250">
    <property type="entry name" value="OMP/PagP_B-barrel"/>
</dbReference>
<dbReference type="AlphaFoldDB" id="A0A0G3G4D7"/>
<proteinExistence type="predicted"/>
<dbReference type="RefSeq" id="WP_026289501.1">
    <property type="nucleotide sequence ID" value="NZ_CP011367.1"/>
</dbReference>
<feature type="signal peptide" evidence="1">
    <location>
        <begin position="1"/>
        <end position="22"/>
    </location>
</feature>
<reference evidence="2 3" key="1">
    <citation type="submission" date="2015-04" db="EMBL/GenBank/DDBJ databases">
        <title>Complete Sequence for the Genome of the Thioalkalivibrio versutus D301.</title>
        <authorList>
            <person name="Mu T."/>
            <person name="Zhou J."/>
            <person name="Xu X."/>
        </authorList>
    </citation>
    <scope>NUCLEOTIDE SEQUENCE [LARGE SCALE GENOMIC DNA]</scope>
    <source>
        <strain evidence="2 3">D301</strain>
    </source>
</reference>
<evidence type="ECO:0000313" key="2">
    <source>
        <dbReference type="EMBL" id="AKJ95234.1"/>
    </source>
</evidence>
<dbReference type="Gene3D" id="2.40.160.20">
    <property type="match status" value="1"/>
</dbReference>
<protein>
    <submittedName>
        <fullName evidence="2">Uncharacterized protein</fullName>
    </submittedName>
</protein>
<dbReference type="STRING" id="106634.TVD_07600"/>
<dbReference type="KEGG" id="tvr:TVD_07600"/>